<keyword evidence="3" id="KW-1185">Reference proteome</keyword>
<dbReference type="Gene3D" id="3.40.30.10">
    <property type="entry name" value="Glutaredoxin"/>
    <property type="match status" value="1"/>
</dbReference>
<accession>A0ABQ9F1W8</accession>
<feature type="signal peptide" evidence="1">
    <location>
        <begin position="1"/>
        <end position="21"/>
    </location>
</feature>
<evidence type="ECO:0008006" key="4">
    <source>
        <dbReference type="Google" id="ProtNLM"/>
    </source>
</evidence>
<reference evidence="2 3" key="1">
    <citation type="submission" date="2022-12" db="EMBL/GenBank/DDBJ databases">
        <title>Chromosome-level genome of Tegillarca granosa.</title>
        <authorList>
            <person name="Kim J."/>
        </authorList>
    </citation>
    <scope>NUCLEOTIDE SEQUENCE [LARGE SCALE GENOMIC DNA]</scope>
    <source>
        <strain evidence="2">Teg-2019</strain>
        <tissue evidence="2">Adductor muscle</tissue>
    </source>
</reference>
<proteinExistence type="predicted"/>
<comment type="caution">
    <text evidence="2">The sequence shown here is derived from an EMBL/GenBank/DDBJ whole genome shotgun (WGS) entry which is preliminary data.</text>
</comment>
<evidence type="ECO:0000313" key="3">
    <source>
        <dbReference type="Proteomes" id="UP001217089"/>
    </source>
</evidence>
<dbReference type="EMBL" id="JARBDR010000496">
    <property type="protein sequence ID" value="KAJ8311391.1"/>
    <property type="molecule type" value="Genomic_DNA"/>
</dbReference>
<gene>
    <name evidence="2" type="ORF">KUTeg_010746</name>
</gene>
<keyword evidence="1" id="KW-0732">Signal</keyword>
<feature type="chain" id="PRO_5045239386" description="Glutathione peroxidase" evidence="1">
    <location>
        <begin position="22"/>
        <end position="71"/>
    </location>
</feature>
<organism evidence="2 3">
    <name type="scientific">Tegillarca granosa</name>
    <name type="common">Malaysian cockle</name>
    <name type="synonym">Anadara granosa</name>
    <dbReference type="NCBI Taxonomy" id="220873"/>
    <lineage>
        <taxon>Eukaryota</taxon>
        <taxon>Metazoa</taxon>
        <taxon>Spiralia</taxon>
        <taxon>Lophotrochozoa</taxon>
        <taxon>Mollusca</taxon>
        <taxon>Bivalvia</taxon>
        <taxon>Autobranchia</taxon>
        <taxon>Pteriomorphia</taxon>
        <taxon>Arcoida</taxon>
        <taxon>Arcoidea</taxon>
        <taxon>Arcidae</taxon>
        <taxon>Tegillarca</taxon>
    </lineage>
</organism>
<evidence type="ECO:0000313" key="2">
    <source>
        <dbReference type="EMBL" id="KAJ8311391.1"/>
    </source>
</evidence>
<evidence type="ECO:0000256" key="1">
    <source>
        <dbReference type="SAM" id="SignalP"/>
    </source>
</evidence>
<protein>
    <recommendedName>
        <fullName evidence="4">Glutathione peroxidase</fullName>
    </recommendedName>
</protein>
<name>A0ABQ9F1W8_TEGGR</name>
<dbReference type="Proteomes" id="UP001217089">
    <property type="component" value="Unassembled WGS sequence"/>
</dbReference>
<sequence length="71" mass="7584">MAGRASQGALLLAAVLGIVEATLPQKAVCTQPKNTSATIYDYSLKEIYGVKTLNMSMFEGQVVLFVNVATF</sequence>